<keyword evidence="3" id="KW-0378">Hydrolase</keyword>
<dbReference type="Proteomes" id="UP001302126">
    <property type="component" value="Unassembled WGS sequence"/>
</dbReference>
<reference evidence="3" key="1">
    <citation type="journal article" date="2023" name="Mol. Phylogenet. Evol.">
        <title>Genome-scale phylogeny and comparative genomics of the fungal order Sordariales.</title>
        <authorList>
            <person name="Hensen N."/>
            <person name="Bonometti L."/>
            <person name="Westerberg I."/>
            <person name="Brannstrom I.O."/>
            <person name="Guillou S."/>
            <person name="Cros-Aarteil S."/>
            <person name="Calhoun S."/>
            <person name="Haridas S."/>
            <person name="Kuo A."/>
            <person name="Mondo S."/>
            <person name="Pangilinan J."/>
            <person name="Riley R."/>
            <person name="LaButti K."/>
            <person name="Andreopoulos B."/>
            <person name="Lipzen A."/>
            <person name="Chen C."/>
            <person name="Yan M."/>
            <person name="Daum C."/>
            <person name="Ng V."/>
            <person name="Clum A."/>
            <person name="Steindorff A."/>
            <person name="Ohm R.A."/>
            <person name="Martin F."/>
            <person name="Silar P."/>
            <person name="Natvig D.O."/>
            <person name="Lalanne C."/>
            <person name="Gautier V."/>
            <person name="Ament-Velasquez S.L."/>
            <person name="Kruys A."/>
            <person name="Hutchinson M.I."/>
            <person name="Powell A.J."/>
            <person name="Barry K."/>
            <person name="Miller A.N."/>
            <person name="Grigoriev I.V."/>
            <person name="Debuchy R."/>
            <person name="Gladieux P."/>
            <person name="Hiltunen Thoren M."/>
            <person name="Johannesson H."/>
        </authorList>
    </citation>
    <scope>NUCLEOTIDE SEQUENCE</scope>
    <source>
        <strain evidence="3">PSN309</strain>
    </source>
</reference>
<keyword evidence="4" id="KW-1185">Reference proteome</keyword>
<dbReference type="Gene3D" id="3.60.10.10">
    <property type="entry name" value="Endonuclease/exonuclease/phosphatase"/>
    <property type="match status" value="1"/>
</dbReference>
<dbReference type="InterPro" id="IPR005135">
    <property type="entry name" value="Endo/exonuclease/phosphatase"/>
</dbReference>
<dbReference type="InterPro" id="IPR036691">
    <property type="entry name" value="Endo/exonu/phosph_ase_sf"/>
</dbReference>
<feature type="domain" description="Endonuclease/exonuclease/phosphatase" evidence="2">
    <location>
        <begin position="181"/>
        <end position="295"/>
    </location>
</feature>
<name>A0AAN7AEE0_9PEZI</name>
<evidence type="ECO:0000256" key="1">
    <source>
        <dbReference type="SAM" id="MobiDB-lite"/>
    </source>
</evidence>
<proteinExistence type="predicted"/>
<gene>
    <name evidence="3" type="ORF">QBC35DRAFT_545972</name>
</gene>
<protein>
    <submittedName>
        <fullName evidence="3">Endonuclease/exonuclease/phosphatase</fullName>
    </submittedName>
</protein>
<organism evidence="3 4">
    <name type="scientific">Podospora australis</name>
    <dbReference type="NCBI Taxonomy" id="1536484"/>
    <lineage>
        <taxon>Eukaryota</taxon>
        <taxon>Fungi</taxon>
        <taxon>Dikarya</taxon>
        <taxon>Ascomycota</taxon>
        <taxon>Pezizomycotina</taxon>
        <taxon>Sordariomycetes</taxon>
        <taxon>Sordariomycetidae</taxon>
        <taxon>Sordariales</taxon>
        <taxon>Podosporaceae</taxon>
        <taxon>Podospora</taxon>
    </lineage>
</organism>
<reference evidence="3" key="2">
    <citation type="submission" date="2023-05" db="EMBL/GenBank/DDBJ databases">
        <authorList>
            <consortium name="Lawrence Berkeley National Laboratory"/>
            <person name="Steindorff A."/>
            <person name="Hensen N."/>
            <person name="Bonometti L."/>
            <person name="Westerberg I."/>
            <person name="Brannstrom I.O."/>
            <person name="Guillou S."/>
            <person name="Cros-Aarteil S."/>
            <person name="Calhoun S."/>
            <person name="Haridas S."/>
            <person name="Kuo A."/>
            <person name="Mondo S."/>
            <person name="Pangilinan J."/>
            <person name="Riley R."/>
            <person name="Labutti K."/>
            <person name="Andreopoulos B."/>
            <person name="Lipzen A."/>
            <person name="Chen C."/>
            <person name="Yanf M."/>
            <person name="Daum C."/>
            <person name="Ng V."/>
            <person name="Clum A."/>
            <person name="Ohm R."/>
            <person name="Martin F."/>
            <person name="Silar P."/>
            <person name="Natvig D."/>
            <person name="Lalanne C."/>
            <person name="Gautier V."/>
            <person name="Ament-Velasquez S.L."/>
            <person name="Kruys A."/>
            <person name="Hutchinson M.I."/>
            <person name="Powell A.J."/>
            <person name="Barry K."/>
            <person name="Miller A.N."/>
            <person name="Grigoriev I.V."/>
            <person name="Debuchy R."/>
            <person name="Gladieux P."/>
            <person name="Thoren M.H."/>
            <person name="Johannesson H."/>
        </authorList>
    </citation>
    <scope>NUCLEOTIDE SEQUENCE</scope>
    <source>
        <strain evidence="3">PSN309</strain>
    </source>
</reference>
<accession>A0AAN7AEE0</accession>
<dbReference type="Pfam" id="PF14529">
    <property type="entry name" value="Exo_endo_phos_2"/>
    <property type="match status" value="1"/>
</dbReference>
<evidence type="ECO:0000259" key="2">
    <source>
        <dbReference type="Pfam" id="PF14529"/>
    </source>
</evidence>
<evidence type="ECO:0000313" key="3">
    <source>
        <dbReference type="EMBL" id="KAK4182782.1"/>
    </source>
</evidence>
<dbReference type="AlphaFoldDB" id="A0AAN7AEE0"/>
<dbReference type="SUPFAM" id="SSF56219">
    <property type="entry name" value="DNase I-like"/>
    <property type="match status" value="1"/>
</dbReference>
<sequence length="439" mass="49212">MQPSIAATVGTAQYHQLEISSLEALSCLDKSDPTLPTRFSQSGFLTFPGSSAPFWTLDRVPRNVPPPHIVSDDAVFKYGPPEWALPAFSCDLSNLPYYNAARTSGLENMELGYDEHPILLQSPPAFETSTRTGTTPASELQPPSSTKQFACNLCVYATKSRKDPPPYWAAVTFGTGSNALTVYSVYSEAFRRINWQTPLISLATRERQGRVVMVGDFNAHHPLWDREGRTSSEAEYLLRLAVAWDMELYTPWGEPTRRSKRNGDRDSTIDHAWANRTVHVQYNGPEDHAGSDHAPQSITVNGVTSRRVEAAEDTGYSWALMDVIKVKNMAALITIPERIESIDALETATTTLMSELKHIADESVPKRKQNMGSHAVWWDNEVSQATRAARRAERAWRAQRTPATLSHLQEALKEQERIIRKAQTRTWRNTLQTASQDQK</sequence>
<dbReference type="GO" id="GO:0004519">
    <property type="term" value="F:endonuclease activity"/>
    <property type="evidence" value="ECO:0007669"/>
    <property type="project" value="UniProtKB-KW"/>
</dbReference>
<dbReference type="EMBL" id="MU864611">
    <property type="protein sequence ID" value="KAK4182782.1"/>
    <property type="molecule type" value="Genomic_DNA"/>
</dbReference>
<feature type="non-terminal residue" evidence="3">
    <location>
        <position position="439"/>
    </location>
</feature>
<comment type="caution">
    <text evidence="3">The sequence shown here is derived from an EMBL/GenBank/DDBJ whole genome shotgun (WGS) entry which is preliminary data.</text>
</comment>
<evidence type="ECO:0000313" key="4">
    <source>
        <dbReference type="Proteomes" id="UP001302126"/>
    </source>
</evidence>
<keyword evidence="3" id="KW-0540">Nuclease</keyword>
<feature type="compositionally biased region" description="Polar residues" evidence="1">
    <location>
        <begin position="127"/>
        <end position="144"/>
    </location>
</feature>
<keyword evidence="3" id="KW-0255">Endonuclease</keyword>
<feature type="region of interest" description="Disordered" evidence="1">
    <location>
        <begin position="125"/>
        <end position="144"/>
    </location>
</feature>